<dbReference type="InterPro" id="IPR014044">
    <property type="entry name" value="CAP_dom"/>
</dbReference>
<dbReference type="PANTHER" id="PTHR10334">
    <property type="entry name" value="CYSTEINE-RICH SECRETORY PROTEIN-RELATED"/>
    <property type="match status" value="1"/>
</dbReference>
<dbReference type="PROSITE" id="PS01010">
    <property type="entry name" value="CRISP_2"/>
    <property type="match status" value="1"/>
</dbReference>
<dbReference type="SUPFAM" id="SSF55797">
    <property type="entry name" value="PR-1-like"/>
    <property type="match status" value="1"/>
</dbReference>
<feature type="signal peptide" evidence="1">
    <location>
        <begin position="1"/>
        <end position="30"/>
    </location>
</feature>
<protein>
    <recommendedName>
        <fullName evidence="2">SCP domain-containing protein</fullName>
    </recommendedName>
</protein>
<reference evidence="3 4" key="1">
    <citation type="journal article" date="2024" name="G3 (Bethesda)">
        <title>Genome assembly of Hibiscus sabdariffa L. provides insights into metabolisms of medicinal natural products.</title>
        <authorList>
            <person name="Kim T."/>
        </authorList>
    </citation>
    <scope>NUCLEOTIDE SEQUENCE [LARGE SCALE GENOMIC DNA]</scope>
    <source>
        <strain evidence="3">TK-2024</strain>
        <tissue evidence="3">Old leaves</tissue>
    </source>
</reference>
<organism evidence="3 4">
    <name type="scientific">Hibiscus sabdariffa</name>
    <name type="common">roselle</name>
    <dbReference type="NCBI Taxonomy" id="183260"/>
    <lineage>
        <taxon>Eukaryota</taxon>
        <taxon>Viridiplantae</taxon>
        <taxon>Streptophyta</taxon>
        <taxon>Embryophyta</taxon>
        <taxon>Tracheophyta</taxon>
        <taxon>Spermatophyta</taxon>
        <taxon>Magnoliopsida</taxon>
        <taxon>eudicotyledons</taxon>
        <taxon>Gunneridae</taxon>
        <taxon>Pentapetalae</taxon>
        <taxon>rosids</taxon>
        <taxon>malvids</taxon>
        <taxon>Malvales</taxon>
        <taxon>Malvaceae</taxon>
        <taxon>Malvoideae</taxon>
        <taxon>Hibiscus</taxon>
    </lineage>
</organism>
<proteinExistence type="predicted"/>
<keyword evidence="4" id="KW-1185">Reference proteome</keyword>
<feature type="chain" id="PRO_5045871352" description="SCP domain-containing protein" evidence="1">
    <location>
        <begin position="31"/>
        <end position="168"/>
    </location>
</feature>
<dbReference type="SMART" id="SM00198">
    <property type="entry name" value="SCP"/>
    <property type="match status" value="1"/>
</dbReference>
<accession>A0ABR2C3E8</accession>
<evidence type="ECO:0000313" key="3">
    <source>
        <dbReference type="EMBL" id="KAK8513906.1"/>
    </source>
</evidence>
<evidence type="ECO:0000313" key="4">
    <source>
        <dbReference type="Proteomes" id="UP001472677"/>
    </source>
</evidence>
<feature type="domain" description="SCP" evidence="2">
    <location>
        <begin position="32"/>
        <end position="164"/>
    </location>
</feature>
<dbReference type="Gene3D" id="3.40.33.10">
    <property type="entry name" value="CAP"/>
    <property type="match status" value="1"/>
</dbReference>
<gene>
    <name evidence="3" type="ORF">V6N12_037274</name>
</gene>
<dbReference type="InterPro" id="IPR001283">
    <property type="entry name" value="CRISP-related"/>
</dbReference>
<dbReference type="PRINTS" id="PR00837">
    <property type="entry name" value="V5TPXLIKE"/>
</dbReference>
<evidence type="ECO:0000259" key="2">
    <source>
        <dbReference type="SMART" id="SM00198"/>
    </source>
</evidence>
<comment type="caution">
    <text evidence="3">The sequence shown here is derived from an EMBL/GenBank/DDBJ whole genome shotgun (WGS) entry which is preliminary data.</text>
</comment>
<dbReference type="Proteomes" id="UP001472677">
    <property type="component" value="Unassembled WGS sequence"/>
</dbReference>
<sequence>MSCKLQKMLFTKLFLSLCFMNLNLLPLSVAQNSPEDILKAHNELRAEVGVSPLVWNETLATYAQDYVEKRKGDCEMEYSTGVYGENLASGDGSMNIADAVKFWAEEKSDYDHASNKCISGGTDCFHYTQVVSRLSTSVGCGKTKCANGWDYVICSYFPPGNIEGQRPY</sequence>
<keyword evidence="1" id="KW-0732">Signal</keyword>
<dbReference type="InterPro" id="IPR035940">
    <property type="entry name" value="CAP_sf"/>
</dbReference>
<dbReference type="CDD" id="cd05381">
    <property type="entry name" value="CAP_PR-1"/>
    <property type="match status" value="1"/>
</dbReference>
<dbReference type="EMBL" id="JBBPBM010000068">
    <property type="protein sequence ID" value="KAK8513906.1"/>
    <property type="molecule type" value="Genomic_DNA"/>
</dbReference>
<name>A0ABR2C3E8_9ROSI</name>
<dbReference type="Pfam" id="PF00188">
    <property type="entry name" value="CAP"/>
    <property type="match status" value="1"/>
</dbReference>
<dbReference type="InterPro" id="IPR018244">
    <property type="entry name" value="Allrgn_V5/Tpx1_CS"/>
</dbReference>
<evidence type="ECO:0000256" key="1">
    <source>
        <dbReference type="SAM" id="SignalP"/>
    </source>
</evidence>